<reference evidence="4 5" key="1">
    <citation type="submission" date="2014-02" db="EMBL/GenBank/DDBJ databases">
        <title>Whole genome shotgun sequence of Rhodococcus wratislaviensis NBRC 100605.</title>
        <authorList>
            <person name="Hosoyama A."/>
            <person name="Tsuchikane K."/>
            <person name="Yoshida I."/>
            <person name="Ohji S."/>
            <person name="Ichikawa N."/>
            <person name="Yamazoe A."/>
            <person name="Fujita N."/>
        </authorList>
    </citation>
    <scope>NUCLEOTIDE SEQUENCE [LARGE SCALE GENOMIC DNA]</scope>
    <source>
        <strain evidence="4 5">NBRC 100605</strain>
    </source>
</reference>
<keyword evidence="4" id="KW-0489">Methyltransferase</keyword>
<comment type="caution">
    <text evidence="4">The sequence shown here is derived from an EMBL/GenBank/DDBJ whole genome shotgun (WGS) entry which is preliminary data.</text>
</comment>
<evidence type="ECO:0000313" key="4">
    <source>
        <dbReference type="EMBL" id="GAF43364.1"/>
    </source>
</evidence>
<evidence type="ECO:0000259" key="3">
    <source>
        <dbReference type="Pfam" id="PF13649"/>
    </source>
</evidence>
<dbReference type="Pfam" id="PF13649">
    <property type="entry name" value="Methyltransf_25"/>
    <property type="match status" value="1"/>
</dbReference>
<dbReference type="GO" id="GO:0032259">
    <property type="term" value="P:methylation"/>
    <property type="evidence" value="ECO:0007669"/>
    <property type="project" value="UniProtKB-KW"/>
</dbReference>
<dbReference type="EMBL" id="BAWF01000007">
    <property type="protein sequence ID" value="GAF43364.1"/>
    <property type="molecule type" value="Genomic_DNA"/>
</dbReference>
<dbReference type="PANTHER" id="PTHR43861:SF3">
    <property type="entry name" value="PUTATIVE (AFU_ORTHOLOGUE AFUA_2G14390)-RELATED"/>
    <property type="match status" value="1"/>
</dbReference>
<gene>
    <name evidence="4" type="ORF">RW1_007_00280</name>
</gene>
<dbReference type="Gene3D" id="3.40.50.150">
    <property type="entry name" value="Vaccinia Virus protein VP39"/>
    <property type="match status" value="1"/>
</dbReference>
<keyword evidence="5" id="KW-1185">Reference proteome</keyword>
<dbReference type="PANTHER" id="PTHR43861">
    <property type="entry name" value="TRANS-ACONITATE 2-METHYLTRANSFERASE-RELATED"/>
    <property type="match status" value="1"/>
</dbReference>
<dbReference type="Proteomes" id="UP000019491">
    <property type="component" value="Unassembled WGS sequence"/>
</dbReference>
<feature type="region of interest" description="Disordered" evidence="2">
    <location>
        <begin position="1"/>
        <end position="27"/>
    </location>
</feature>
<dbReference type="InterPro" id="IPR041698">
    <property type="entry name" value="Methyltransf_25"/>
</dbReference>
<name>X0PLL1_RHOWR</name>
<evidence type="ECO:0000256" key="2">
    <source>
        <dbReference type="SAM" id="MobiDB-lite"/>
    </source>
</evidence>
<accession>X0PLL1</accession>
<feature type="compositionally biased region" description="Basic and acidic residues" evidence="2">
    <location>
        <begin position="1"/>
        <end position="10"/>
    </location>
</feature>
<evidence type="ECO:0000256" key="1">
    <source>
        <dbReference type="ARBA" id="ARBA00022679"/>
    </source>
</evidence>
<feature type="domain" description="Methyltransferase" evidence="3">
    <location>
        <begin position="69"/>
        <end position="164"/>
    </location>
</feature>
<dbReference type="GO" id="GO:0008168">
    <property type="term" value="F:methyltransferase activity"/>
    <property type="evidence" value="ECO:0007669"/>
    <property type="project" value="UniProtKB-KW"/>
</dbReference>
<protein>
    <submittedName>
        <fullName evidence="4">Putative methyltransferase</fullName>
    </submittedName>
</protein>
<dbReference type="InterPro" id="IPR029063">
    <property type="entry name" value="SAM-dependent_MTases_sf"/>
</dbReference>
<dbReference type="SUPFAM" id="SSF53335">
    <property type="entry name" value="S-adenosyl-L-methionine-dependent methyltransferases"/>
    <property type="match status" value="1"/>
</dbReference>
<keyword evidence="1 4" id="KW-0808">Transferase</keyword>
<sequence>MPFRQRDPRFDGSGGHSGSMTHEQAPDMTDFFSQEFWDERYRSTTAVWSGDPNPHLVEEVADVTPGSALDVGSGEGADAIWLAARGWSVTGVDVSAVAVERAAERAAEAGAGIADRTTWQQADILSWEPPARRFDLVSAHFMHLPGPVREALHRRLAGAVRPGGRLLVVGHHPSDLETSAGRPNVPDMLFTPDQVAAVLDAGEWEILVSATPSREARDPEGRPVTVHDTVLHAVRRA</sequence>
<dbReference type="AlphaFoldDB" id="X0PLL1"/>
<dbReference type="CDD" id="cd02440">
    <property type="entry name" value="AdoMet_MTases"/>
    <property type="match status" value="1"/>
</dbReference>
<evidence type="ECO:0000313" key="5">
    <source>
        <dbReference type="Proteomes" id="UP000019491"/>
    </source>
</evidence>
<organism evidence="4 5">
    <name type="scientific">Rhodococcus wratislaviensis NBRC 100605</name>
    <dbReference type="NCBI Taxonomy" id="1219028"/>
    <lineage>
        <taxon>Bacteria</taxon>
        <taxon>Bacillati</taxon>
        <taxon>Actinomycetota</taxon>
        <taxon>Actinomycetes</taxon>
        <taxon>Mycobacteriales</taxon>
        <taxon>Nocardiaceae</taxon>
        <taxon>Rhodococcus</taxon>
    </lineage>
</organism>
<proteinExistence type="predicted"/>